<protein>
    <recommendedName>
        <fullName evidence="4">SHSP domain-containing protein</fullName>
    </recommendedName>
</protein>
<proteinExistence type="inferred from homology"/>
<sequence length="165" mass="18424">MASRRQSSPLSPLDLWDPFMPASRSFGQMLDAMNQVLETGAMPTPAPSMLPTIQRRSSGRLPWDVMEDEEAFRMRVDMPGLARDEVKVSIVDDGFLLIKGETSKERKEGGDKWAARSVGSYESRVMIPDNVEVDKITAELKDGVLYVTVPKKKIEAKKPVEIQVS</sequence>
<dbReference type="KEGG" id="smo:SELMODRAFT_172034"/>
<keyword evidence="6" id="KW-1185">Reference proteome</keyword>
<dbReference type="SUPFAM" id="SSF49764">
    <property type="entry name" value="HSP20-like chaperones"/>
    <property type="match status" value="1"/>
</dbReference>
<dbReference type="PANTHER" id="PTHR46733:SF4">
    <property type="entry name" value="HEAT SHOCK PROTEIN 21, CHLOROPLASTIC"/>
    <property type="match status" value="1"/>
</dbReference>
<evidence type="ECO:0000256" key="2">
    <source>
        <dbReference type="PROSITE-ProRule" id="PRU00285"/>
    </source>
</evidence>
<accession>D8RJR5</accession>
<dbReference type="HOGENOM" id="CLU_046737_12_2_1"/>
<evidence type="ECO:0000259" key="4">
    <source>
        <dbReference type="PROSITE" id="PS01031"/>
    </source>
</evidence>
<dbReference type="OMA" id="TMRQMMD"/>
<dbReference type="InterPro" id="IPR044587">
    <property type="entry name" value="HSP21-like"/>
</dbReference>
<gene>
    <name evidence="5" type="ORF">SELMODRAFT_172034</name>
</gene>
<feature type="domain" description="SHSP" evidence="4">
    <location>
        <begin position="54"/>
        <end position="165"/>
    </location>
</feature>
<dbReference type="PROSITE" id="PS01031">
    <property type="entry name" value="SHSP"/>
    <property type="match status" value="1"/>
</dbReference>
<keyword evidence="1" id="KW-0346">Stress response</keyword>
<organism evidence="6">
    <name type="scientific">Selaginella moellendorffii</name>
    <name type="common">Spikemoss</name>
    <dbReference type="NCBI Taxonomy" id="88036"/>
    <lineage>
        <taxon>Eukaryota</taxon>
        <taxon>Viridiplantae</taxon>
        <taxon>Streptophyta</taxon>
        <taxon>Embryophyta</taxon>
        <taxon>Tracheophyta</taxon>
        <taxon>Lycopodiopsida</taxon>
        <taxon>Selaginellales</taxon>
        <taxon>Selaginellaceae</taxon>
        <taxon>Selaginella</taxon>
    </lineage>
</organism>
<dbReference type="FunCoup" id="D8RJR5">
    <property type="interactions" value="41"/>
</dbReference>
<comment type="similarity">
    <text evidence="2 3">Belongs to the small heat shock protein (HSP20) family.</text>
</comment>
<dbReference type="PANTHER" id="PTHR46733">
    <property type="entry name" value="26.5 KDA HEAT SHOCK PROTEIN, MITOCHONDRIAL"/>
    <property type="match status" value="1"/>
</dbReference>
<dbReference type="AlphaFoldDB" id="D8RJR5"/>
<dbReference type="EMBL" id="GL377581">
    <property type="protein sequence ID" value="EFJ27762.1"/>
    <property type="molecule type" value="Genomic_DNA"/>
</dbReference>
<dbReference type="CDD" id="cd06464">
    <property type="entry name" value="ACD_sHsps-like"/>
    <property type="match status" value="1"/>
</dbReference>
<dbReference type="GO" id="GO:0009408">
    <property type="term" value="P:response to heat"/>
    <property type="evidence" value="ECO:0007669"/>
    <property type="project" value="InterPro"/>
</dbReference>
<dbReference type="Proteomes" id="UP000001514">
    <property type="component" value="Unassembled WGS sequence"/>
</dbReference>
<evidence type="ECO:0000256" key="1">
    <source>
        <dbReference type="ARBA" id="ARBA00023016"/>
    </source>
</evidence>
<dbReference type="eggNOG" id="KOG0710">
    <property type="taxonomic scope" value="Eukaryota"/>
</dbReference>
<dbReference type="Gramene" id="EFJ27762">
    <property type="protein sequence ID" value="EFJ27762"/>
    <property type="gene ID" value="SELMODRAFT_172034"/>
</dbReference>
<dbReference type="Pfam" id="PF00011">
    <property type="entry name" value="HSP20"/>
    <property type="match status" value="1"/>
</dbReference>
<dbReference type="Gene3D" id="2.60.40.790">
    <property type="match status" value="1"/>
</dbReference>
<dbReference type="STRING" id="88036.D8RJR5"/>
<evidence type="ECO:0000313" key="5">
    <source>
        <dbReference type="EMBL" id="EFJ27762.1"/>
    </source>
</evidence>
<dbReference type="OrthoDB" id="1431247at2759"/>
<evidence type="ECO:0000256" key="3">
    <source>
        <dbReference type="RuleBase" id="RU003616"/>
    </source>
</evidence>
<reference evidence="5 6" key="1">
    <citation type="journal article" date="2011" name="Science">
        <title>The Selaginella genome identifies genetic changes associated with the evolution of vascular plants.</title>
        <authorList>
            <person name="Banks J.A."/>
            <person name="Nishiyama T."/>
            <person name="Hasebe M."/>
            <person name="Bowman J.L."/>
            <person name="Gribskov M."/>
            <person name="dePamphilis C."/>
            <person name="Albert V.A."/>
            <person name="Aono N."/>
            <person name="Aoyama T."/>
            <person name="Ambrose B.A."/>
            <person name="Ashton N.W."/>
            <person name="Axtell M.J."/>
            <person name="Barker E."/>
            <person name="Barker M.S."/>
            <person name="Bennetzen J.L."/>
            <person name="Bonawitz N.D."/>
            <person name="Chapple C."/>
            <person name="Cheng C."/>
            <person name="Correa L.G."/>
            <person name="Dacre M."/>
            <person name="DeBarry J."/>
            <person name="Dreyer I."/>
            <person name="Elias M."/>
            <person name="Engstrom E.M."/>
            <person name="Estelle M."/>
            <person name="Feng L."/>
            <person name="Finet C."/>
            <person name="Floyd S.K."/>
            <person name="Frommer W.B."/>
            <person name="Fujita T."/>
            <person name="Gramzow L."/>
            <person name="Gutensohn M."/>
            <person name="Harholt J."/>
            <person name="Hattori M."/>
            <person name="Heyl A."/>
            <person name="Hirai T."/>
            <person name="Hiwatashi Y."/>
            <person name="Ishikawa M."/>
            <person name="Iwata M."/>
            <person name="Karol K.G."/>
            <person name="Koehler B."/>
            <person name="Kolukisaoglu U."/>
            <person name="Kubo M."/>
            <person name="Kurata T."/>
            <person name="Lalonde S."/>
            <person name="Li K."/>
            <person name="Li Y."/>
            <person name="Litt A."/>
            <person name="Lyons E."/>
            <person name="Manning G."/>
            <person name="Maruyama T."/>
            <person name="Michael T.P."/>
            <person name="Mikami K."/>
            <person name="Miyazaki S."/>
            <person name="Morinaga S."/>
            <person name="Murata T."/>
            <person name="Mueller-Roeber B."/>
            <person name="Nelson D.R."/>
            <person name="Obara M."/>
            <person name="Oguri Y."/>
            <person name="Olmstead R.G."/>
            <person name="Onodera N."/>
            <person name="Petersen B.L."/>
            <person name="Pils B."/>
            <person name="Prigge M."/>
            <person name="Rensing S.A."/>
            <person name="Riano-Pachon D.M."/>
            <person name="Roberts A.W."/>
            <person name="Sato Y."/>
            <person name="Scheller H.V."/>
            <person name="Schulz B."/>
            <person name="Schulz C."/>
            <person name="Shakirov E.V."/>
            <person name="Shibagaki N."/>
            <person name="Shinohara N."/>
            <person name="Shippen D.E."/>
            <person name="Soerensen I."/>
            <person name="Sotooka R."/>
            <person name="Sugimoto N."/>
            <person name="Sugita M."/>
            <person name="Sumikawa N."/>
            <person name="Tanurdzic M."/>
            <person name="Theissen G."/>
            <person name="Ulvskov P."/>
            <person name="Wakazuki S."/>
            <person name="Weng J.K."/>
            <person name="Willats W.W."/>
            <person name="Wipf D."/>
            <person name="Wolf P.G."/>
            <person name="Yang L."/>
            <person name="Zimmer A.D."/>
            <person name="Zhu Q."/>
            <person name="Mitros T."/>
            <person name="Hellsten U."/>
            <person name="Loque D."/>
            <person name="Otillar R."/>
            <person name="Salamov A."/>
            <person name="Schmutz J."/>
            <person name="Shapiro H."/>
            <person name="Lindquist E."/>
            <person name="Lucas S."/>
            <person name="Rokhsar D."/>
            <person name="Grigoriev I.V."/>
        </authorList>
    </citation>
    <scope>NUCLEOTIDE SEQUENCE [LARGE SCALE GENOMIC DNA]</scope>
</reference>
<dbReference type="InterPro" id="IPR008978">
    <property type="entry name" value="HSP20-like_chaperone"/>
</dbReference>
<evidence type="ECO:0000313" key="6">
    <source>
        <dbReference type="Proteomes" id="UP000001514"/>
    </source>
</evidence>
<dbReference type="InParanoid" id="D8RJR5"/>
<dbReference type="InterPro" id="IPR002068">
    <property type="entry name" value="A-crystallin/Hsp20_dom"/>
</dbReference>
<name>D8RJR5_SELML</name>